<protein>
    <submittedName>
        <fullName evidence="1">Uncharacterized protein</fullName>
    </submittedName>
</protein>
<dbReference type="AlphaFoldDB" id="A0A834MJ87"/>
<evidence type="ECO:0000313" key="2">
    <source>
        <dbReference type="Proteomes" id="UP000625711"/>
    </source>
</evidence>
<reference evidence="1" key="1">
    <citation type="submission" date="2020-08" db="EMBL/GenBank/DDBJ databases">
        <title>Genome sequencing and assembly of the red palm weevil Rhynchophorus ferrugineus.</title>
        <authorList>
            <person name="Dias G.B."/>
            <person name="Bergman C.M."/>
            <person name="Manee M."/>
        </authorList>
    </citation>
    <scope>NUCLEOTIDE SEQUENCE</scope>
    <source>
        <strain evidence="1">AA-2017</strain>
        <tissue evidence="1">Whole larva</tissue>
    </source>
</reference>
<dbReference type="EMBL" id="JAACXV010000296">
    <property type="protein sequence ID" value="KAF7280439.1"/>
    <property type="molecule type" value="Genomic_DNA"/>
</dbReference>
<evidence type="ECO:0000313" key="1">
    <source>
        <dbReference type="EMBL" id="KAF7280439.1"/>
    </source>
</evidence>
<comment type="caution">
    <text evidence="1">The sequence shown here is derived from an EMBL/GenBank/DDBJ whole genome shotgun (WGS) entry which is preliminary data.</text>
</comment>
<name>A0A834MJ87_RHYFE</name>
<sequence>MFYGLVGRKAPRVRGEGVGWRKGGETGLVRWEHKYRAFCERKLSLSVLNCRAERDEVYTRRRGHRCRGAIQFCISSLDGVSLISYGNRVRQPGRRQSLFGYNLPSADRFLSSVRRFSSRILCIREASGPDHVRFIMFGMFRD</sequence>
<dbReference type="Proteomes" id="UP000625711">
    <property type="component" value="Unassembled WGS sequence"/>
</dbReference>
<accession>A0A834MJ87</accession>
<organism evidence="1 2">
    <name type="scientific">Rhynchophorus ferrugineus</name>
    <name type="common">Red palm weevil</name>
    <name type="synonym">Curculio ferrugineus</name>
    <dbReference type="NCBI Taxonomy" id="354439"/>
    <lineage>
        <taxon>Eukaryota</taxon>
        <taxon>Metazoa</taxon>
        <taxon>Ecdysozoa</taxon>
        <taxon>Arthropoda</taxon>
        <taxon>Hexapoda</taxon>
        <taxon>Insecta</taxon>
        <taxon>Pterygota</taxon>
        <taxon>Neoptera</taxon>
        <taxon>Endopterygota</taxon>
        <taxon>Coleoptera</taxon>
        <taxon>Polyphaga</taxon>
        <taxon>Cucujiformia</taxon>
        <taxon>Curculionidae</taxon>
        <taxon>Dryophthorinae</taxon>
        <taxon>Rhynchophorus</taxon>
    </lineage>
</organism>
<gene>
    <name evidence="1" type="ORF">GWI33_005877</name>
</gene>
<proteinExistence type="predicted"/>
<keyword evidence="2" id="KW-1185">Reference proteome</keyword>